<comment type="similarity">
    <text evidence="2 9">Belongs to the eIF-2B alpha/beta/delta subunits family.</text>
</comment>
<organism evidence="11 12">
    <name type="scientific">Diatrype stigma</name>
    <dbReference type="NCBI Taxonomy" id="117547"/>
    <lineage>
        <taxon>Eukaryota</taxon>
        <taxon>Fungi</taxon>
        <taxon>Dikarya</taxon>
        <taxon>Ascomycota</taxon>
        <taxon>Pezizomycotina</taxon>
        <taxon>Sordariomycetes</taxon>
        <taxon>Xylariomycetidae</taxon>
        <taxon>Xylariales</taxon>
        <taxon>Diatrypaceae</taxon>
        <taxon>Diatrype</taxon>
    </lineage>
</organism>
<name>A0AAN9UPX5_9PEZI</name>
<dbReference type="SUPFAM" id="SSF100950">
    <property type="entry name" value="NagB/RpiA/CoA transferase-like"/>
    <property type="match status" value="1"/>
</dbReference>
<dbReference type="Proteomes" id="UP001320420">
    <property type="component" value="Unassembled WGS sequence"/>
</dbReference>
<comment type="subcellular location">
    <subcellularLocation>
        <location evidence="1">Cytoplasm</location>
        <location evidence="1">Cytosol</location>
    </subcellularLocation>
</comment>
<evidence type="ECO:0000256" key="6">
    <source>
        <dbReference type="ARBA" id="ARBA00044147"/>
    </source>
</evidence>
<protein>
    <recommendedName>
        <fullName evidence="6">Translation initiation factor eIF2B subunit delta</fullName>
    </recommendedName>
    <alternativeName>
        <fullName evidence="7">eIF2B GDP-GTP exchange factor subunit delta</fullName>
    </alternativeName>
</protein>
<dbReference type="InterPro" id="IPR000649">
    <property type="entry name" value="IF-2B-related"/>
</dbReference>
<keyword evidence="3" id="KW-0963">Cytoplasm</keyword>
<comment type="subunit">
    <text evidence="8">Component of the translation initiation factor 2B (eIF2B) complex which is a heterodecamer of two sets of five different subunits: alpha, beta, gamma, delta and epsilon. Subunits alpha, beta and delta comprise a regulatory subcomplex and subunits epsilon and gamma comprise a catalytic subcomplex. Within the complex, the hexameric regulatory complex resides at the center, with the two heterodimeric catalytic subcomplexes bound on opposite sides.</text>
</comment>
<dbReference type="GO" id="GO:0005829">
    <property type="term" value="C:cytosol"/>
    <property type="evidence" value="ECO:0007669"/>
    <property type="project" value="UniProtKB-SubCell"/>
</dbReference>
<evidence type="ECO:0000313" key="12">
    <source>
        <dbReference type="Proteomes" id="UP001320420"/>
    </source>
</evidence>
<evidence type="ECO:0000256" key="3">
    <source>
        <dbReference type="ARBA" id="ARBA00022490"/>
    </source>
</evidence>
<accession>A0AAN9UPX5</accession>
<evidence type="ECO:0000256" key="2">
    <source>
        <dbReference type="ARBA" id="ARBA00007251"/>
    </source>
</evidence>
<evidence type="ECO:0000256" key="9">
    <source>
        <dbReference type="RuleBase" id="RU003814"/>
    </source>
</evidence>
<keyword evidence="12" id="KW-1185">Reference proteome</keyword>
<evidence type="ECO:0000313" key="11">
    <source>
        <dbReference type="EMBL" id="KAK7751693.1"/>
    </source>
</evidence>
<dbReference type="PANTHER" id="PTHR10233">
    <property type="entry name" value="TRANSLATION INITIATION FACTOR EIF-2B"/>
    <property type="match status" value="1"/>
</dbReference>
<dbReference type="PANTHER" id="PTHR10233:SF14">
    <property type="entry name" value="TRANSLATION INITIATION FACTOR EIF-2B SUBUNIT DELTA"/>
    <property type="match status" value="1"/>
</dbReference>
<feature type="compositionally biased region" description="Low complexity" evidence="10">
    <location>
        <begin position="114"/>
        <end position="131"/>
    </location>
</feature>
<dbReference type="AlphaFoldDB" id="A0AAN9UPX5"/>
<proteinExistence type="inferred from homology"/>
<gene>
    <name evidence="11" type="ORF">SLS62_006354</name>
</gene>
<feature type="region of interest" description="Disordered" evidence="10">
    <location>
        <begin position="1"/>
        <end position="168"/>
    </location>
</feature>
<dbReference type="Pfam" id="PF01008">
    <property type="entry name" value="IF-2B"/>
    <property type="match status" value="1"/>
</dbReference>
<dbReference type="InterPro" id="IPR042529">
    <property type="entry name" value="IF_2B-like_C"/>
</dbReference>
<feature type="compositionally biased region" description="Basic and acidic residues" evidence="10">
    <location>
        <begin position="47"/>
        <end position="61"/>
    </location>
</feature>
<dbReference type="GO" id="GO:0003743">
    <property type="term" value="F:translation initiation factor activity"/>
    <property type="evidence" value="ECO:0007669"/>
    <property type="project" value="UniProtKB-KW"/>
</dbReference>
<keyword evidence="5" id="KW-0648">Protein biosynthesis</keyword>
<evidence type="ECO:0000256" key="7">
    <source>
        <dbReference type="ARBA" id="ARBA00044356"/>
    </source>
</evidence>
<evidence type="ECO:0000256" key="5">
    <source>
        <dbReference type="ARBA" id="ARBA00022917"/>
    </source>
</evidence>
<feature type="compositionally biased region" description="Pro residues" evidence="10">
    <location>
        <begin position="28"/>
        <end position="46"/>
    </location>
</feature>
<keyword evidence="4" id="KW-0396">Initiation factor</keyword>
<dbReference type="Gene3D" id="3.40.50.10470">
    <property type="entry name" value="Translation initiation factor eif-2b, domain 2"/>
    <property type="match status" value="1"/>
</dbReference>
<evidence type="ECO:0000256" key="4">
    <source>
        <dbReference type="ARBA" id="ARBA00022540"/>
    </source>
</evidence>
<dbReference type="EMBL" id="JAKJXP020000046">
    <property type="protein sequence ID" value="KAK7751693.1"/>
    <property type="molecule type" value="Genomic_DNA"/>
</dbReference>
<dbReference type="InterPro" id="IPR037171">
    <property type="entry name" value="NagB/RpiA_transferase-like"/>
</dbReference>
<comment type="caution">
    <text evidence="11">The sequence shown here is derived from an EMBL/GenBank/DDBJ whole genome shotgun (WGS) entry which is preliminary data.</text>
</comment>
<evidence type="ECO:0000256" key="10">
    <source>
        <dbReference type="SAM" id="MobiDB-lite"/>
    </source>
</evidence>
<reference evidence="11 12" key="1">
    <citation type="submission" date="2024-02" db="EMBL/GenBank/DDBJ databases">
        <title>De novo assembly and annotation of 12 fungi associated with fruit tree decline syndrome in Ontario, Canada.</title>
        <authorList>
            <person name="Sulman M."/>
            <person name="Ellouze W."/>
            <person name="Ilyukhin E."/>
        </authorList>
    </citation>
    <scope>NUCLEOTIDE SEQUENCE [LARGE SCALE GENOMIC DNA]</scope>
    <source>
        <strain evidence="11 12">M11/M66-122</strain>
    </source>
</reference>
<feature type="compositionally biased region" description="Low complexity" evidence="10">
    <location>
        <begin position="65"/>
        <end position="89"/>
    </location>
</feature>
<feature type="compositionally biased region" description="Basic and acidic residues" evidence="10">
    <location>
        <begin position="90"/>
        <end position="100"/>
    </location>
</feature>
<feature type="compositionally biased region" description="Low complexity" evidence="10">
    <location>
        <begin position="7"/>
        <end position="16"/>
    </location>
</feature>
<evidence type="ECO:0000256" key="1">
    <source>
        <dbReference type="ARBA" id="ARBA00004514"/>
    </source>
</evidence>
<sequence length="495" mass="52958">MATDQDAAPAAAAAAAGVAEQQPDKPAKPQPPPKPPVTSKPQVPPKPKLDTPPKKEKDQKAVQDAPATAAATTSTTEDPAAPKKLSGAELKAKAKAEKAARRAQVKSTKEPPKGEAAASSVQGQSGSAAGEVKGNKSKGKQDGSSAANKLAVSKGSAPVPSPEPKSTVPECFSHLSIAKRIPMTQTDKDVHPAMLALGQQMATFALDESIARLKATLLAFKKVINSYNTPPGNTLARHLTPHVLNPQIDYLIACRPMCFAMGNAIRWLKLQVSKIDPDVAEHDAKKELCDSIDNFIQERINIANLVITQKGALRIEEGAKVLTFGRNSSVERAIIHAYTRIGTKFSVIVIDEPYDKKGQILAKTLAAEGIPVTYCGDFGGLRNLVQESTTVLLGAEAMFNNGSMYAPCGTCDVTILANKLNKQIFILCETINFTERVATDSLTYNEIDPERSSATSFRLLYDTTPDRYLSLIITELGSVQPTSVPDLLRKLEESN</sequence>
<evidence type="ECO:0000256" key="8">
    <source>
        <dbReference type="ARBA" id="ARBA00046432"/>
    </source>
</evidence>